<feature type="transmembrane region" description="Helical" evidence="1">
    <location>
        <begin position="42"/>
        <end position="65"/>
    </location>
</feature>
<evidence type="ECO:0000256" key="1">
    <source>
        <dbReference type="SAM" id="Phobius"/>
    </source>
</evidence>
<proteinExistence type="predicted"/>
<keyword evidence="1" id="KW-0472">Membrane</keyword>
<reference evidence="2 3" key="1">
    <citation type="submission" date="2024-03" db="EMBL/GenBank/DDBJ databases">
        <title>High-quality draft genome sequence of Oceanobacter sp. wDCs-4.</title>
        <authorList>
            <person name="Dong C."/>
        </authorList>
    </citation>
    <scope>NUCLEOTIDE SEQUENCE [LARGE SCALE GENOMIC DNA]</scope>
    <source>
        <strain evidence="3">wDCs-4</strain>
    </source>
</reference>
<dbReference type="PANTHER" id="PTHR39594">
    <property type="entry name" value="PROTEIN YCHQ"/>
    <property type="match status" value="1"/>
</dbReference>
<feature type="transmembrane region" description="Helical" evidence="1">
    <location>
        <begin position="12"/>
        <end position="30"/>
    </location>
</feature>
<dbReference type="PANTHER" id="PTHR39594:SF1">
    <property type="entry name" value="PROTEIN YCHQ"/>
    <property type="match status" value="1"/>
</dbReference>
<gene>
    <name evidence="2" type="ORF">WG929_00480</name>
</gene>
<feature type="transmembrane region" description="Helical" evidence="1">
    <location>
        <begin position="71"/>
        <end position="90"/>
    </location>
</feature>
<feature type="transmembrane region" description="Helical" evidence="1">
    <location>
        <begin position="97"/>
        <end position="118"/>
    </location>
</feature>
<protein>
    <submittedName>
        <fullName evidence="2">SirB2 family protein</fullName>
    </submittedName>
</protein>
<evidence type="ECO:0000313" key="2">
    <source>
        <dbReference type="EMBL" id="MFK4750872.1"/>
    </source>
</evidence>
<dbReference type="InterPro" id="IPR007360">
    <property type="entry name" value="SirB"/>
</dbReference>
<keyword evidence="3" id="KW-1185">Reference proteome</keyword>
<comment type="caution">
    <text evidence="2">The sequence shown here is derived from an EMBL/GenBank/DDBJ whole genome shotgun (WGS) entry which is preliminary data.</text>
</comment>
<dbReference type="RefSeq" id="WP_369857083.1">
    <property type="nucleotide sequence ID" value="NZ_JBBKTX010000001.1"/>
</dbReference>
<organism evidence="2 3">
    <name type="scientific">Oceanobacter antarcticus</name>
    <dbReference type="NCBI Taxonomy" id="3133425"/>
    <lineage>
        <taxon>Bacteria</taxon>
        <taxon>Pseudomonadati</taxon>
        <taxon>Pseudomonadota</taxon>
        <taxon>Gammaproteobacteria</taxon>
        <taxon>Oceanospirillales</taxon>
        <taxon>Oceanospirillaceae</taxon>
        <taxon>Oceanobacter</taxon>
    </lineage>
</organism>
<accession>A0ABW8ND76</accession>
<keyword evidence="1" id="KW-1133">Transmembrane helix</keyword>
<dbReference type="Pfam" id="PF04247">
    <property type="entry name" value="SirB"/>
    <property type="match status" value="1"/>
</dbReference>
<evidence type="ECO:0000313" key="3">
    <source>
        <dbReference type="Proteomes" id="UP001620597"/>
    </source>
</evidence>
<dbReference type="EMBL" id="JBBKTX010000001">
    <property type="protein sequence ID" value="MFK4750872.1"/>
    <property type="molecule type" value="Genomic_DNA"/>
</dbReference>
<dbReference type="Proteomes" id="UP001620597">
    <property type="component" value="Unassembled WGS sequence"/>
</dbReference>
<keyword evidence="1" id="KW-0812">Transmembrane</keyword>
<name>A0ABW8ND76_9GAMM</name>
<sequence>MDYSAVKHAHAGLAYLSALLFLIRFGLVYAGAGMASSKLVKILPHVIDTILLVFAVWLCVLIGQYPLVDGWLTAKVVALVVLIGAGVIAVRQRSIPAAVVTLLMYVYMVGVAKSHHILSWLA</sequence>
<dbReference type="PIRSF" id="PIRSF005610">
    <property type="entry name" value="SirB"/>
    <property type="match status" value="1"/>
</dbReference>